<comment type="caution">
    <text evidence="2">The sequence shown here is derived from an EMBL/GenBank/DDBJ whole genome shotgun (WGS) entry which is preliminary data.</text>
</comment>
<feature type="region of interest" description="Disordered" evidence="1">
    <location>
        <begin position="1"/>
        <end position="161"/>
    </location>
</feature>
<dbReference type="AlphaFoldDB" id="A0A0F8BIA8"/>
<accession>A0A0F8BIA8</accession>
<reference evidence="2 3" key="1">
    <citation type="journal article" date="2015" name="Genome Announc.">
        <title>Draft genome sequence of a Halorubrum H3 strain isolated from the burlinskoye salt lake (Altai Krai, Russia).</title>
        <authorList>
            <person name="Rozanov A.S."/>
            <person name="Bryanskaya A.V."/>
            <person name="Malup T.K."/>
            <person name="Kotenko A.V."/>
            <person name="Peltek S.E."/>
        </authorList>
    </citation>
    <scope>NUCLEOTIDE SEQUENCE [LARGE SCALE GENOMIC DNA]</scope>
    <source>
        <strain evidence="2 3">H3</strain>
    </source>
</reference>
<feature type="compositionally biased region" description="Basic and acidic residues" evidence="1">
    <location>
        <begin position="76"/>
        <end position="90"/>
    </location>
</feature>
<dbReference type="EMBL" id="JNFH02000003">
    <property type="protein sequence ID" value="KKF40038.1"/>
    <property type="molecule type" value="Genomic_DNA"/>
</dbReference>
<dbReference type="Proteomes" id="UP000053331">
    <property type="component" value="Unassembled WGS sequence"/>
</dbReference>
<keyword evidence="3" id="KW-1185">Reference proteome</keyword>
<feature type="compositionally biased region" description="Basic and acidic residues" evidence="1">
    <location>
        <begin position="126"/>
        <end position="155"/>
    </location>
</feature>
<evidence type="ECO:0000313" key="2">
    <source>
        <dbReference type="EMBL" id="KKF40038.1"/>
    </source>
</evidence>
<name>A0A0F8BIA8_9EURY</name>
<feature type="compositionally biased region" description="Basic and acidic residues" evidence="1">
    <location>
        <begin position="102"/>
        <end position="119"/>
    </location>
</feature>
<feature type="compositionally biased region" description="Basic and acidic residues" evidence="1">
    <location>
        <begin position="210"/>
        <end position="227"/>
    </location>
</feature>
<feature type="region of interest" description="Disordered" evidence="1">
    <location>
        <begin position="200"/>
        <end position="257"/>
    </location>
</feature>
<sequence>MTETERNRRGDDEEPRIDPEADRKRADQRTAEQRLLEDRDDRERDAEQQSPLARVGRRHRLAEPRGGRDAGPGAQPHDRLVAGGEREPRAGAECNEPGGSEGSDRRGAERRMRPADPERRRRHRGPPCDRDEDDQRYRLRDGRVGQEESRREDRLLPPVEVWGQSGVVVAVAINVAAGDVSVCVVVLVSDLAPGIDEPRALEEASGATGKEQKQQRQGDGRDRERRPVGHRSGWETLPTAGSDWRDRRRSPPSASTP</sequence>
<proteinExistence type="predicted"/>
<evidence type="ECO:0000256" key="1">
    <source>
        <dbReference type="SAM" id="MobiDB-lite"/>
    </source>
</evidence>
<gene>
    <name evidence="2" type="ORF">FK85_23490</name>
</gene>
<feature type="compositionally biased region" description="Basic and acidic residues" evidence="1">
    <location>
        <begin position="1"/>
        <end position="47"/>
    </location>
</feature>
<protein>
    <submittedName>
        <fullName evidence="2">Uncharacterized protein</fullName>
    </submittedName>
</protein>
<organism evidence="2 3">
    <name type="scientific">Halorubrum saccharovorum</name>
    <dbReference type="NCBI Taxonomy" id="2248"/>
    <lineage>
        <taxon>Archaea</taxon>
        <taxon>Methanobacteriati</taxon>
        <taxon>Methanobacteriota</taxon>
        <taxon>Stenosarchaea group</taxon>
        <taxon>Halobacteria</taxon>
        <taxon>Halobacteriales</taxon>
        <taxon>Haloferacaceae</taxon>
        <taxon>Halorubrum</taxon>
    </lineage>
</organism>
<evidence type="ECO:0000313" key="3">
    <source>
        <dbReference type="Proteomes" id="UP000053331"/>
    </source>
</evidence>